<evidence type="ECO:0000313" key="7">
    <source>
        <dbReference type="EMBL" id="OQR97534.1"/>
    </source>
</evidence>
<evidence type="ECO:0000259" key="6">
    <source>
        <dbReference type="PROSITE" id="PS50178"/>
    </source>
</evidence>
<dbReference type="AlphaFoldDB" id="A0A1V9ZHS6"/>
<feature type="region of interest" description="Disordered" evidence="5">
    <location>
        <begin position="134"/>
        <end position="154"/>
    </location>
</feature>
<evidence type="ECO:0000256" key="1">
    <source>
        <dbReference type="ARBA" id="ARBA00022723"/>
    </source>
</evidence>
<dbReference type="InterPro" id="IPR017455">
    <property type="entry name" value="Znf_FYVE-rel"/>
</dbReference>
<keyword evidence="2 4" id="KW-0863">Zinc-finger</keyword>
<dbReference type="Proteomes" id="UP000243579">
    <property type="component" value="Unassembled WGS sequence"/>
</dbReference>
<gene>
    <name evidence="7" type="ORF">ACHHYP_10740</name>
</gene>
<evidence type="ECO:0000256" key="4">
    <source>
        <dbReference type="PROSITE-ProRule" id="PRU00091"/>
    </source>
</evidence>
<accession>A0A1V9ZHS6</accession>
<dbReference type="InterPro" id="IPR013083">
    <property type="entry name" value="Znf_RING/FYVE/PHD"/>
</dbReference>
<comment type="caution">
    <text evidence="7">The sequence shown here is derived from an EMBL/GenBank/DDBJ whole genome shotgun (WGS) entry which is preliminary data.</text>
</comment>
<dbReference type="Gene3D" id="3.30.40.10">
    <property type="entry name" value="Zinc/RING finger domain, C3HC4 (zinc finger)"/>
    <property type="match status" value="1"/>
</dbReference>
<organism evidence="7 8">
    <name type="scientific">Achlya hypogyna</name>
    <name type="common">Oomycete</name>
    <name type="synonym">Protoachlya hypogyna</name>
    <dbReference type="NCBI Taxonomy" id="1202772"/>
    <lineage>
        <taxon>Eukaryota</taxon>
        <taxon>Sar</taxon>
        <taxon>Stramenopiles</taxon>
        <taxon>Oomycota</taxon>
        <taxon>Saprolegniomycetes</taxon>
        <taxon>Saprolegniales</taxon>
        <taxon>Achlyaceae</taxon>
        <taxon>Achlya</taxon>
    </lineage>
</organism>
<feature type="compositionally biased region" description="Acidic residues" evidence="5">
    <location>
        <begin position="137"/>
        <end position="146"/>
    </location>
</feature>
<dbReference type="OrthoDB" id="72181at2759"/>
<dbReference type="EMBL" id="JNBR01000102">
    <property type="protein sequence ID" value="OQR97534.1"/>
    <property type="molecule type" value="Genomic_DNA"/>
</dbReference>
<evidence type="ECO:0000256" key="5">
    <source>
        <dbReference type="SAM" id="MobiDB-lite"/>
    </source>
</evidence>
<dbReference type="GO" id="GO:0008270">
    <property type="term" value="F:zinc ion binding"/>
    <property type="evidence" value="ECO:0007669"/>
    <property type="project" value="UniProtKB-KW"/>
</dbReference>
<evidence type="ECO:0000256" key="3">
    <source>
        <dbReference type="ARBA" id="ARBA00022833"/>
    </source>
</evidence>
<dbReference type="InterPro" id="IPR000306">
    <property type="entry name" value="Znf_FYVE"/>
</dbReference>
<sequence>MRHPTPPVVYQLQHFKNRRNWVLDKHRAHCAVCATAFLLRLRRKHHCRRCGEVVCRSCCQFVAADLPVVGLTKVRVCRTCIVRDIASDTLGVATNMDVLLDYEALYRTTEFILFSPMSCSKVDDHEAFRQRPHPTYIDEDDEEDTSDVTPNAPRRPKWAQFKALLRTLVPSPSF</sequence>
<feature type="domain" description="FYVE-type" evidence="6">
    <location>
        <begin position="24"/>
        <end position="85"/>
    </location>
</feature>
<keyword evidence="1" id="KW-0479">Metal-binding</keyword>
<dbReference type="PANTHER" id="PTHR43102">
    <property type="entry name" value="SLR1143 PROTEIN"/>
    <property type="match status" value="1"/>
</dbReference>
<reference evidence="7 8" key="1">
    <citation type="journal article" date="2014" name="Genome Biol. Evol.">
        <title>The secreted proteins of Achlya hypogyna and Thraustotheca clavata identify the ancestral oomycete secretome and reveal gene acquisitions by horizontal gene transfer.</title>
        <authorList>
            <person name="Misner I."/>
            <person name="Blouin N."/>
            <person name="Leonard G."/>
            <person name="Richards T.A."/>
            <person name="Lane C.E."/>
        </authorList>
    </citation>
    <scope>NUCLEOTIDE SEQUENCE [LARGE SCALE GENOMIC DNA]</scope>
    <source>
        <strain evidence="7 8">ATCC 48635</strain>
    </source>
</reference>
<name>A0A1V9ZHS6_ACHHY</name>
<dbReference type="SUPFAM" id="SSF57903">
    <property type="entry name" value="FYVE/PHD zinc finger"/>
    <property type="match status" value="1"/>
</dbReference>
<dbReference type="Pfam" id="PF01363">
    <property type="entry name" value="FYVE"/>
    <property type="match status" value="1"/>
</dbReference>
<evidence type="ECO:0000313" key="8">
    <source>
        <dbReference type="Proteomes" id="UP000243579"/>
    </source>
</evidence>
<dbReference type="PANTHER" id="PTHR43102:SF2">
    <property type="entry name" value="GAF DOMAIN-CONTAINING PROTEIN"/>
    <property type="match status" value="1"/>
</dbReference>
<evidence type="ECO:0000256" key="2">
    <source>
        <dbReference type="ARBA" id="ARBA00022771"/>
    </source>
</evidence>
<dbReference type="InterPro" id="IPR011011">
    <property type="entry name" value="Znf_FYVE_PHD"/>
</dbReference>
<proteinExistence type="predicted"/>
<keyword evidence="8" id="KW-1185">Reference proteome</keyword>
<keyword evidence="3" id="KW-0862">Zinc</keyword>
<protein>
    <recommendedName>
        <fullName evidence="6">FYVE-type domain-containing protein</fullName>
    </recommendedName>
</protein>
<dbReference type="SMART" id="SM00064">
    <property type="entry name" value="FYVE"/>
    <property type="match status" value="1"/>
</dbReference>
<dbReference type="PROSITE" id="PS50178">
    <property type="entry name" value="ZF_FYVE"/>
    <property type="match status" value="1"/>
</dbReference>